<dbReference type="EMBL" id="JACGWL010000532">
    <property type="protein sequence ID" value="KAK4383689.1"/>
    <property type="molecule type" value="Genomic_DNA"/>
</dbReference>
<dbReference type="Proteomes" id="UP001289374">
    <property type="component" value="Unassembled WGS sequence"/>
</dbReference>
<dbReference type="Gene3D" id="3.10.10.10">
    <property type="entry name" value="HIV Type 1 Reverse Transcriptase, subunit A, domain 1"/>
    <property type="match status" value="1"/>
</dbReference>
<organism evidence="1 2">
    <name type="scientific">Sesamum angolense</name>
    <dbReference type="NCBI Taxonomy" id="2727404"/>
    <lineage>
        <taxon>Eukaryota</taxon>
        <taxon>Viridiplantae</taxon>
        <taxon>Streptophyta</taxon>
        <taxon>Embryophyta</taxon>
        <taxon>Tracheophyta</taxon>
        <taxon>Spermatophyta</taxon>
        <taxon>Magnoliopsida</taxon>
        <taxon>eudicotyledons</taxon>
        <taxon>Gunneridae</taxon>
        <taxon>Pentapetalae</taxon>
        <taxon>asterids</taxon>
        <taxon>lamiids</taxon>
        <taxon>Lamiales</taxon>
        <taxon>Pedaliaceae</taxon>
        <taxon>Sesamum</taxon>
    </lineage>
</organism>
<gene>
    <name evidence="1" type="ORF">Sango_2753800</name>
</gene>
<accession>A0AAE1T8Z7</accession>
<name>A0AAE1T8Z7_9LAMI</name>
<dbReference type="PANTHER" id="PTHR24559:SF444">
    <property type="entry name" value="REVERSE TRANSCRIPTASE DOMAIN-CONTAINING PROTEIN"/>
    <property type="match status" value="1"/>
</dbReference>
<protein>
    <submittedName>
        <fullName evidence="1">Uncharacterized protein</fullName>
    </submittedName>
</protein>
<dbReference type="InterPro" id="IPR043502">
    <property type="entry name" value="DNA/RNA_pol_sf"/>
</dbReference>
<dbReference type="AlphaFoldDB" id="A0AAE1T8Z7"/>
<evidence type="ECO:0000313" key="2">
    <source>
        <dbReference type="Proteomes" id="UP001289374"/>
    </source>
</evidence>
<keyword evidence="2" id="KW-1185">Reference proteome</keyword>
<dbReference type="SUPFAM" id="SSF56672">
    <property type="entry name" value="DNA/RNA polymerases"/>
    <property type="match status" value="1"/>
</dbReference>
<dbReference type="PANTHER" id="PTHR24559">
    <property type="entry name" value="TRANSPOSON TY3-I GAG-POL POLYPROTEIN"/>
    <property type="match status" value="1"/>
</dbReference>
<reference evidence="1" key="2">
    <citation type="journal article" date="2024" name="Plant">
        <title>Genomic evolution and insights into agronomic trait innovations of Sesamum species.</title>
        <authorList>
            <person name="Miao H."/>
            <person name="Wang L."/>
            <person name="Qu L."/>
            <person name="Liu H."/>
            <person name="Sun Y."/>
            <person name="Le M."/>
            <person name="Wang Q."/>
            <person name="Wei S."/>
            <person name="Zheng Y."/>
            <person name="Lin W."/>
            <person name="Duan Y."/>
            <person name="Cao H."/>
            <person name="Xiong S."/>
            <person name="Wang X."/>
            <person name="Wei L."/>
            <person name="Li C."/>
            <person name="Ma Q."/>
            <person name="Ju M."/>
            <person name="Zhao R."/>
            <person name="Li G."/>
            <person name="Mu C."/>
            <person name="Tian Q."/>
            <person name="Mei H."/>
            <person name="Zhang T."/>
            <person name="Gao T."/>
            <person name="Zhang H."/>
        </authorList>
    </citation>
    <scope>NUCLEOTIDE SEQUENCE</scope>
    <source>
        <strain evidence="1">K16</strain>
    </source>
</reference>
<sequence>MPTSQYRCLCMDPQDLEGIDPNLITHNLNIDPSVKPVKQKERHFESEKDKIIQVEVDKLIAAGHIEEIQFHEWLSNVVIVPKPGGKWGTCIDFRDLNKACPKDFYPLPRIDQLVDSTLRANY</sequence>
<reference evidence="1" key="1">
    <citation type="submission" date="2020-06" db="EMBL/GenBank/DDBJ databases">
        <authorList>
            <person name="Li T."/>
            <person name="Hu X."/>
            <person name="Zhang T."/>
            <person name="Song X."/>
            <person name="Zhang H."/>
            <person name="Dai N."/>
            <person name="Sheng W."/>
            <person name="Hou X."/>
            <person name="Wei L."/>
        </authorList>
    </citation>
    <scope>NUCLEOTIDE SEQUENCE</scope>
    <source>
        <strain evidence="1">K16</strain>
        <tissue evidence="1">Leaf</tissue>
    </source>
</reference>
<dbReference type="InterPro" id="IPR053134">
    <property type="entry name" value="RNA-dir_DNA_polymerase"/>
</dbReference>
<comment type="caution">
    <text evidence="1">The sequence shown here is derived from an EMBL/GenBank/DDBJ whole genome shotgun (WGS) entry which is preliminary data.</text>
</comment>
<proteinExistence type="predicted"/>
<evidence type="ECO:0000313" key="1">
    <source>
        <dbReference type="EMBL" id="KAK4383689.1"/>
    </source>
</evidence>